<name>A0A8B7N7W8_HYAAZ</name>
<dbReference type="OrthoDB" id="6400391at2759"/>
<evidence type="ECO:0000313" key="4">
    <source>
        <dbReference type="RefSeq" id="XP_047740932.1"/>
    </source>
</evidence>
<evidence type="ECO:0000313" key="2">
    <source>
        <dbReference type="Proteomes" id="UP000694843"/>
    </source>
</evidence>
<protein>
    <submittedName>
        <fullName evidence="3 4">Uncharacterized protein LOC108666923</fullName>
    </submittedName>
</protein>
<accession>A0A8B7N7W8</accession>
<dbReference type="Gene3D" id="1.25.40.20">
    <property type="entry name" value="Ankyrin repeat-containing domain"/>
    <property type="match status" value="1"/>
</dbReference>
<dbReference type="GeneID" id="108666923"/>
<feature type="region of interest" description="Disordered" evidence="1">
    <location>
        <begin position="1"/>
        <end position="20"/>
    </location>
</feature>
<dbReference type="RefSeq" id="XP_018009379.1">
    <property type="nucleotide sequence ID" value="XM_018153890.2"/>
</dbReference>
<dbReference type="RefSeq" id="XP_047740932.1">
    <property type="nucleotide sequence ID" value="XM_047884976.1"/>
</dbReference>
<dbReference type="SUPFAM" id="SSF48403">
    <property type="entry name" value="Ankyrin repeat"/>
    <property type="match status" value="1"/>
</dbReference>
<keyword evidence="2" id="KW-1185">Reference proteome</keyword>
<dbReference type="KEGG" id="hazt:108666923"/>
<organism evidence="2 3">
    <name type="scientific">Hyalella azteca</name>
    <name type="common">Amphipod</name>
    <dbReference type="NCBI Taxonomy" id="294128"/>
    <lineage>
        <taxon>Eukaryota</taxon>
        <taxon>Metazoa</taxon>
        <taxon>Ecdysozoa</taxon>
        <taxon>Arthropoda</taxon>
        <taxon>Crustacea</taxon>
        <taxon>Multicrustacea</taxon>
        <taxon>Malacostraca</taxon>
        <taxon>Eumalacostraca</taxon>
        <taxon>Peracarida</taxon>
        <taxon>Amphipoda</taxon>
        <taxon>Senticaudata</taxon>
        <taxon>Talitrida</taxon>
        <taxon>Talitroidea</taxon>
        <taxon>Hyalellidae</taxon>
        <taxon>Hyalella</taxon>
    </lineage>
</organism>
<reference evidence="3 4" key="1">
    <citation type="submission" date="2025-04" db="UniProtKB">
        <authorList>
            <consortium name="RefSeq"/>
        </authorList>
    </citation>
    <scope>IDENTIFICATION</scope>
    <source>
        <tissue evidence="3 4">Whole organism</tissue>
    </source>
</reference>
<dbReference type="SMART" id="SM00248">
    <property type="entry name" value="ANK"/>
    <property type="match status" value="3"/>
</dbReference>
<dbReference type="InterPro" id="IPR002110">
    <property type="entry name" value="Ankyrin_rpt"/>
</dbReference>
<sequence length="219" mass="24683">MAMNFDEEVSPHSHTDGSHGTWLLSEAAASENAEHNEEAVAFLEKMWRHHNHITDNSCAADVVGYTALHHAVRAKDLSAIRKLLQYSDERFVNKEGNDCSTALRIVCKNFTSSDVHEEILQEVILVTLLDAGANPNLPQKYRFSLPLMHALKNHWWRGVELLLDAGAQLTKDSYERCKPPDSFFTRVSAVCFKYQAALVVIDEDTNTILFIANQKKTSD</sequence>
<evidence type="ECO:0000313" key="3">
    <source>
        <dbReference type="RefSeq" id="XP_018009379.1"/>
    </source>
</evidence>
<dbReference type="Pfam" id="PF00023">
    <property type="entry name" value="Ank"/>
    <property type="match status" value="1"/>
</dbReference>
<dbReference type="Proteomes" id="UP000694843">
    <property type="component" value="Unplaced"/>
</dbReference>
<proteinExistence type="predicted"/>
<evidence type="ECO:0000256" key="1">
    <source>
        <dbReference type="SAM" id="MobiDB-lite"/>
    </source>
</evidence>
<gene>
    <name evidence="3 4" type="primary">LOC108666923</name>
</gene>
<dbReference type="InterPro" id="IPR036770">
    <property type="entry name" value="Ankyrin_rpt-contain_sf"/>
</dbReference>
<dbReference type="AlphaFoldDB" id="A0A8B7N7W8"/>